<dbReference type="EMBL" id="CAAHFG010000001">
    <property type="protein sequence ID" value="VGO11920.1"/>
    <property type="molecule type" value="Genomic_DNA"/>
</dbReference>
<gene>
    <name evidence="1" type="ORF">PDESU_00468</name>
</gene>
<dbReference type="Proteomes" id="UP000366872">
    <property type="component" value="Unassembled WGS sequence"/>
</dbReference>
<reference evidence="1 2" key="1">
    <citation type="submission" date="2019-04" db="EMBL/GenBank/DDBJ databases">
        <authorList>
            <person name="Van Vliet M D."/>
        </authorList>
    </citation>
    <scope>NUCLEOTIDE SEQUENCE [LARGE SCALE GENOMIC DNA]</scope>
    <source>
        <strain evidence="1 2">F1</strain>
    </source>
</reference>
<organism evidence="1 2">
    <name type="scientific">Pontiella desulfatans</name>
    <dbReference type="NCBI Taxonomy" id="2750659"/>
    <lineage>
        <taxon>Bacteria</taxon>
        <taxon>Pseudomonadati</taxon>
        <taxon>Kiritimatiellota</taxon>
        <taxon>Kiritimatiellia</taxon>
        <taxon>Kiritimatiellales</taxon>
        <taxon>Pontiellaceae</taxon>
        <taxon>Pontiella</taxon>
    </lineage>
</organism>
<sequence length="323" mass="37728">MFEHEKFDVYDYEDIPLNEDIYIMDEIYLEEYEAQLVKFFSDGENFDPVGYISYASVSAVNSKSVEISLAVNIWDRYHHVNITLPRDQFVTCVGSWQTDEKPHLFVKTDWHNTLYRRNYSIFTLIDVADFKKGMDDGLVKRDVLLSLRDQIDELATEYKNISFISFADSLILKSNWTTANFRVKQKYTYSPEVFIELSIKINEIYSKTLGLSTYAIITQGSNEYYDDPLLHISKSQNHICLNSLGTPFAQLIEIDAAARGGVREGLHPKSDLYMDVQYFYSLNFKSGFEKNSEPYNSYKSKMMSEPSKYYYSTYDRITENLEK</sequence>
<accession>A0A6C2TW82</accession>
<proteinExistence type="predicted"/>
<protein>
    <submittedName>
        <fullName evidence="1">Uncharacterized protein</fullName>
    </submittedName>
</protein>
<evidence type="ECO:0000313" key="1">
    <source>
        <dbReference type="EMBL" id="VGO11920.1"/>
    </source>
</evidence>
<dbReference type="AlphaFoldDB" id="A0A6C2TW82"/>
<evidence type="ECO:0000313" key="2">
    <source>
        <dbReference type="Proteomes" id="UP000366872"/>
    </source>
</evidence>
<dbReference type="RefSeq" id="WP_136077630.1">
    <property type="nucleotide sequence ID" value="NZ_CAAHFG010000001.1"/>
</dbReference>
<name>A0A6C2TW82_PONDE</name>
<keyword evidence="2" id="KW-1185">Reference proteome</keyword>